<feature type="region of interest" description="Disordered" evidence="1">
    <location>
        <begin position="232"/>
        <end position="252"/>
    </location>
</feature>
<reference evidence="2 3" key="1">
    <citation type="submission" date="2012-05" db="EMBL/GenBank/DDBJ databases">
        <title>Recombination and specialization in a pathogen metapopulation.</title>
        <authorList>
            <person name="Gardiner A."/>
            <person name="Kemen E."/>
            <person name="Schultz-Larsen T."/>
            <person name="MacLean D."/>
            <person name="Van Oosterhout C."/>
            <person name="Jones J.D.G."/>
        </authorList>
    </citation>
    <scope>NUCLEOTIDE SEQUENCE [LARGE SCALE GENOMIC DNA]</scope>
    <source>
        <strain evidence="2 3">Ac Nc2</strain>
    </source>
</reference>
<dbReference type="STRING" id="65357.A0A024FU38"/>
<feature type="compositionally biased region" description="Polar residues" evidence="1">
    <location>
        <begin position="724"/>
        <end position="734"/>
    </location>
</feature>
<dbReference type="InterPro" id="IPR043136">
    <property type="entry name" value="B30.2/SPRY_sf"/>
</dbReference>
<feature type="region of interest" description="Disordered" evidence="1">
    <location>
        <begin position="724"/>
        <end position="763"/>
    </location>
</feature>
<evidence type="ECO:0008006" key="4">
    <source>
        <dbReference type="Google" id="ProtNLM"/>
    </source>
</evidence>
<dbReference type="CDD" id="cd12885">
    <property type="entry name" value="SPRY_RanBP_like"/>
    <property type="match status" value="1"/>
</dbReference>
<feature type="compositionally biased region" description="Low complexity" evidence="1">
    <location>
        <begin position="735"/>
        <end position="763"/>
    </location>
</feature>
<feature type="region of interest" description="Disordered" evidence="1">
    <location>
        <begin position="1"/>
        <end position="27"/>
    </location>
</feature>
<dbReference type="Gene3D" id="2.60.120.920">
    <property type="match status" value="1"/>
</dbReference>
<dbReference type="InParanoid" id="A0A024FU38"/>
<dbReference type="OrthoDB" id="258495at2759"/>
<dbReference type="Proteomes" id="UP000053237">
    <property type="component" value="Unassembled WGS sequence"/>
</dbReference>
<gene>
    <name evidence="2" type="ORF">BN9_098970</name>
</gene>
<dbReference type="AlphaFoldDB" id="A0A024FU38"/>
<accession>A0A024FU38</accession>
<keyword evidence="3" id="KW-1185">Reference proteome</keyword>
<sequence>MTSATSPSFSERNNHQKSSCNSHQQSEPSLCFNSSVDGFEGKLHADRLTLEYSRWGSLGDGGIQALTSHSIDAMSSFITNHKSSFSNSSIFATNRLAYYEVLIVATEKEDASRRYSDDSEDPCIRRTKALQNLSSRWKELEGNDWSTQNTMQDDHSWRKQMQWFIQANVHRKERIVSNFPKSKRNVTEEKNEQHERNCNDETAQATVVPNFEESGPLTLQWNQGNRILAFDHGTRRDWSPSSRQESSPREDTDRGIRLGFVYKDDRATVINDTKVKHGSRNRLQTLGSDECSIGYEGSTGHIIAGGKIVKVNCTQFVCGDTVGCGVLLDSRTFFFTVNGKLECFLDATDENQLFHFADEMSDNDGESYCEEEEQKESAQKLKRTAPMKSAVSDWNSHVFGAVSLSHPAECVHAVFIPSLFTFDMEGFMVQLTQQRQQSLSSWAHRQGETYHALNAFPVDRVQEVASCGKRKSGSKQRSTPSEDDILQHIISDYLLYYGYPATYDRLQKRCHTAPIESMQAEVYKDSAPFRYQIRSLIYQRRTREALDQMRLANMWPPTQSTVVDTWQILFHCDILCFLDILFPTHSVIHDPFVSAINYARESWHALTFLRDHNPGGILSQRSQQYARDIGAFLESIVTTRSQAQYKHESFDHPCPFLHPAFREKVADVLNSYLLHEICDQPPSKGTMLETFMRDTNRLRLECFQLNQSVLPKCVSLTAGNASDENSVDTHGTLDSWSSSVSSKSAKSSLISDRSSSDVSYSSE</sequence>
<organism evidence="2 3">
    <name type="scientific">Albugo candida</name>
    <dbReference type="NCBI Taxonomy" id="65357"/>
    <lineage>
        <taxon>Eukaryota</taxon>
        <taxon>Sar</taxon>
        <taxon>Stramenopiles</taxon>
        <taxon>Oomycota</taxon>
        <taxon>Peronosporomycetes</taxon>
        <taxon>Albuginales</taxon>
        <taxon>Albuginaceae</taxon>
        <taxon>Albugo</taxon>
    </lineage>
</organism>
<evidence type="ECO:0000256" key="1">
    <source>
        <dbReference type="SAM" id="MobiDB-lite"/>
    </source>
</evidence>
<dbReference type="InterPro" id="IPR050618">
    <property type="entry name" value="Ubq-SigPath_Reg"/>
</dbReference>
<proteinExistence type="predicted"/>
<name>A0A024FU38_9STRA</name>
<dbReference type="PANTHER" id="PTHR12864">
    <property type="entry name" value="RAN BINDING PROTEIN 9-RELATED"/>
    <property type="match status" value="1"/>
</dbReference>
<dbReference type="InterPro" id="IPR044736">
    <property type="entry name" value="Gid1/RanBPM/SPLA_SPRY"/>
</dbReference>
<evidence type="ECO:0000313" key="2">
    <source>
        <dbReference type="EMBL" id="CCI10437.1"/>
    </source>
</evidence>
<protein>
    <recommendedName>
        <fullName evidence="4">LisH domain-containing protein</fullName>
    </recommendedName>
</protein>
<evidence type="ECO:0000313" key="3">
    <source>
        <dbReference type="Proteomes" id="UP000053237"/>
    </source>
</evidence>
<comment type="caution">
    <text evidence="2">The sequence shown here is derived from an EMBL/GenBank/DDBJ whole genome shotgun (WGS) entry which is preliminary data.</text>
</comment>
<dbReference type="EMBL" id="CAIX01000243">
    <property type="protein sequence ID" value="CCI10437.1"/>
    <property type="molecule type" value="Genomic_DNA"/>
</dbReference>